<feature type="compositionally biased region" description="Acidic residues" evidence="1">
    <location>
        <begin position="203"/>
        <end position="225"/>
    </location>
</feature>
<evidence type="ECO:0000313" key="2">
    <source>
        <dbReference type="EMBL" id="CEK79262.1"/>
    </source>
</evidence>
<feature type="region of interest" description="Disordered" evidence="1">
    <location>
        <begin position="101"/>
        <end position="123"/>
    </location>
</feature>
<accession>A0A0B7AF47</accession>
<dbReference type="AlphaFoldDB" id="A0A0B7AF47"/>
<evidence type="ECO:0000256" key="1">
    <source>
        <dbReference type="SAM" id="MobiDB-lite"/>
    </source>
</evidence>
<proteinExistence type="predicted"/>
<dbReference type="EMBL" id="HACG01032397">
    <property type="protein sequence ID" value="CEK79262.1"/>
    <property type="molecule type" value="Transcribed_RNA"/>
</dbReference>
<protein>
    <submittedName>
        <fullName evidence="2">Uncharacterized protein</fullName>
    </submittedName>
</protein>
<feature type="non-terminal residue" evidence="2">
    <location>
        <position position="300"/>
    </location>
</feature>
<organism evidence="2">
    <name type="scientific">Arion vulgaris</name>
    <dbReference type="NCBI Taxonomy" id="1028688"/>
    <lineage>
        <taxon>Eukaryota</taxon>
        <taxon>Metazoa</taxon>
        <taxon>Spiralia</taxon>
        <taxon>Lophotrochozoa</taxon>
        <taxon>Mollusca</taxon>
        <taxon>Gastropoda</taxon>
        <taxon>Heterobranchia</taxon>
        <taxon>Euthyneura</taxon>
        <taxon>Panpulmonata</taxon>
        <taxon>Eupulmonata</taxon>
        <taxon>Stylommatophora</taxon>
        <taxon>Helicina</taxon>
        <taxon>Arionoidea</taxon>
        <taxon>Arionidae</taxon>
        <taxon>Arion</taxon>
    </lineage>
</organism>
<name>A0A0B7AF47_9EUPU</name>
<feature type="region of interest" description="Disordered" evidence="1">
    <location>
        <begin position="203"/>
        <end position="237"/>
    </location>
</feature>
<feature type="compositionally biased region" description="Basic and acidic residues" evidence="1">
    <location>
        <begin position="101"/>
        <end position="114"/>
    </location>
</feature>
<gene>
    <name evidence="2" type="primary">ORF114522</name>
</gene>
<sequence>MDFETVPTDVLDLLFDGSCGTMKDSVPGNITTNTHINNISRHDFAETNYSEQDGVFHGISFGDLDLLSDNLFESLINAAQPDSLLDGESPSKRRTVHSDHDYIAHKSPSEHSDSETSVISDDSNSVLRRSLNSQQNMTDDQLELFSSPMYSSTYPDNIKGSNFPAYTDSAPYNMFKTDAVYVSMVKAEQTGYGHIADKIAADNDDLDYTSGGNDDDTSIDFDMDNVDSSSPSSDLRSCGTQSVLVLNGSSKKLIPIQRINKMDRMLPFTMADVDPHIGSCANYPELRLTDEEKELLAKEG</sequence>
<reference evidence="2" key="1">
    <citation type="submission" date="2014-12" db="EMBL/GenBank/DDBJ databases">
        <title>Insight into the proteome of Arion vulgaris.</title>
        <authorList>
            <person name="Aradska J."/>
            <person name="Bulat T."/>
            <person name="Smidak R."/>
            <person name="Sarate P."/>
            <person name="Gangsoo J."/>
            <person name="Sialana F."/>
            <person name="Bilban M."/>
            <person name="Lubec G."/>
        </authorList>
    </citation>
    <scope>NUCLEOTIDE SEQUENCE</scope>
    <source>
        <tissue evidence="2">Skin</tissue>
    </source>
</reference>
<feature type="compositionally biased region" description="Low complexity" evidence="1">
    <location>
        <begin position="226"/>
        <end position="237"/>
    </location>
</feature>